<reference evidence="2" key="2">
    <citation type="journal article" date="2021" name="PeerJ">
        <title>Extensive microbial diversity within the chicken gut microbiome revealed by metagenomics and culture.</title>
        <authorList>
            <person name="Gilroy R."/>
            <person name="Ravi A."/>
            <person name="Getino M."/>
            <person name="Pursley I."/>
            <person name="Horton D.L."/>
            <person name="Alikhan N.F."/>
            <person name="Baker D."/>
            <person name="Gharbi K."/>
            <person name="Hall N."/>
            <person name="Watson M."/>
            <person name="Adriaenssens E.M."/>
            <person name="Foster-Nyarko E."/>
            <person name="Jarju S."/>
            <person name="Secka A."/>
            <person name="Antonio M."/>
            <person name="Oren A."/>
            <person name="Chaudhuri R.R."/>
            <person name="La Ragione R."/>
            <person name="Hildebrand F."/>
            <person name="Pallen M.J."/>
        </authorList>
    </citation>
    <scope>NUCLEOTIDE SEQUENCE</scope>
    <source>
        <strain evidence="2">10532</strain>
    </source>
</reference>
<dbReference type="InterPro" id="IPR006528">
    <property type="entry name" value="Phage_head_morphogenesis_dom"/>
</dbReference>
<protein>
    <recommendedName>
        <fullName evidence="1">Phage head morphogenesis domain-containing protein</fullName>
    </recommendedName>
</protein>
<dbReference type="EMBL" id="JADIMM010000032">
    <property type="protein sequence ID" value="MBO8457132.1"/>
    <property type="molecule type" value="Genomic_DNA"/>
</dbReference>
<organism evidence="2 3">
    <name type="scientific">Candidatus Gallitreponema excrementavium</name>
    <dbReference type="NCBI Taxonomy" id="2840840"/>
    <lineage>
        <taxon>Bacteria</taxon>
        <taxon>Pseudomonadati</taxon>
        <taxon>Spirochaetota</taxon>
        <taxon>Spirochaetia</taxon>
        <taxon>Spirochaetales</taxon>
        <taxon>Candidatus Gallitreponema</taxon>
    </lineage>
</organism>
<feature type="domain" description="Phage head morphogenesis" evidence="1">
    <location>
        <begin position="94"/>
        <end position="209"/>
    </location>
</feature>
<evidence type="ECO:0000313" key="2">
    <source>
        <dbReference type="EMBL" id="MBO8457132.1"/>
    </source>
</evidence>
<dbReference type="AlphaFoldDB" id="A0A9D9HNA2"/>
<proteinExistence type="predicted"/>
<gene>
    <name evidence="2" type="ORF">IAA81_02755</name>
</gene>
<dbReference type="Proteomes" id="UP000823638">
    <property type="component" value="Unassembled WGS sequence"/>
</dbReference>
<sequence length="395" mass="44494">MQTTKTLPADPDAVNAAAALFVKSLLIGIDSAASGNRFADGEVVDIAELPFEEAVFYLKKKEVLPAAEYYKLSDKARFRAFTVSRLADGDMVERVKNLLAQNLEDGSGLKGFFEKTDTEIMNGLGLGGNGGGWYWENVYRTNVQTAYNAGRALGFEAVKPVALELVGIGDMRQTDICRSLTQPPVRRLYTDPFWKTHWPPFHFGCRTTVRAIYDPGELEEKPVTAELPEEKPARGFGTYPVTNGNWWRELSSMSKRAKKYGIQKEIETAKKLLVEEIEKGFTTGRSVGAMAQRFYVDTGIPVKADEVFPWHIKEGTTVTGVKVIADGEKIRDINRLRNTYKLQNGKLTDTKDWFKVRGTGIIENDETGQTQKVELHWYFCRNIGKVEFKRKRILQ</sequence>
<dbReference type="Pfam" id="PF04233">
    <property type="entry name" value="Phage_Mu_F"/>
    <property type="match status" value="1"/>
</dbReference>
<reference evidence="2" key="1">
    <citation type="submission" date="2020-10" db="EMBL/GenBank/DDBJ databases">
        <authorList>
            <person name="Gilroy R."/>
        </authorList>
    </citation>
    <scope>NUCLEOTIDE SEQUENCE</scope>
    <source>
        <strain evidence="2">10532</strain>
    </source>
</reference>
<evidence type="ECO:0000259" key="1">
    <source>
        <dbReference type="Pfam" id="PF04233"/>
    </source>
</evidence>
<evidence type="ECO:0000313" key="3">
    <source>
        <dbReference type="Proteomes" id="UP000823638"/>
    </source>
</evidence>
<comment type="caution">
    <text evidence="2">The sequence shown here is derived from an EMBL/GenBank/DDBJ whole genome shotgun (WGS) entry which is preliminary data.</text>
</comment>
<name>A0A9D9HNA2_9SPIR</name>
<accession>A0A9D9HNA2</accession>